<dbReference type="EMBL" id="CAUYUJ010006668">
    <property type="protein sequence ID" value="CAK0818182.1"/>
    <property type="molecule type" value="Genomic_DNA"/>
</dbReference>
<gene>
    <name evidence="2" type="ORF">PCOR1329_LOCUS20531</name>
</gene>
<evidence type="ECO:0000313" key="3">
    <source>
        <dbReference type="Proteomes" id="UP001189429"/>
    </source>
</evidence>
<evidence type="ECO:0000313" key="2">
    <source>
        <dbReference type="EMBL" id="CAK0818182.1"/>
    </source>
</evidence>
<evidence type="ECO:0008006" key="4">
    <source>
        <dbReference type="Google" id="ProtNLM"/>
    </source>
</evidence>
<reference evidence="2" key="1">
    <citation type="submission" date="2023-10" db="EMBL/GenBank/DDBJ databases">
        <authorList>
            <person name="Chen Y."/>
            <person name="Shah S."/>
            <person name="Dougan E. K."/>
            <person name="Thang M."/>
            <person name="Chan C."/>
        </authorList>
    </citation>
    <scope>NUCLEOTIDE SEQUENCE [LARGE SCALE GENOMIC DNA]</scope>
</reference>
<keyword evidence="1" id="KW-0732">Signal</keyword>
<comment type="caution">
    <text evidence="2">The sequence shown here is derived from an EMBL/GenBank/DDBJ whole genome shotgun (WGS) entry which is preliminary data.</text>
</comment>
<name>A0ABN9RJC6_9DINO</name>
<evidence type="ECO:0000256" key="1">
    <source>
        <dbReference type="SAM" id="SignalP"/>
    </source>
</evidence>
<keyword evidence="3" id="KW-1185">Reference proteome</keyword>
<dbReference type="Proteomes" id="UP001189429">
    <property type="component" value="Unassembled WGS sequence"/>
</dbReference>
<protein>
    <recommendedName>
        <fullName evidence="4">EGF-like domain-containing protein</fullName>
    </recommendedName>
</protein>
<accession>A0ABN9RJC6</accession>
<organism evidence="2 3">
    <name type="scientific">Prorocentrum cordatum</name>
    <dbReference type="NCBI Taxonomy" id="2364126"/>
    <lineage>
        <taxon>Eukaryota</taxon>
        <taxon>Sar</taxon>
        <taxon>Alveolata</taxon>
        <taxon>Dinophyceae</taxon>
        <taxon>Prorocentrales</taxon>
        <taxon>Prorocentraceae</taxon>
        <taxon>Prorocentrum</taxon>
    </lineage>
</organism>
<feature type="chain" id="PRO_5046373784" description="EGF-like domain-containing protein" evidence="1">
    <location>
        <begin position="24"/>
        <end position="248"/>
    </location>
</feature>
<sequence length="248" mass="25698">MRSLSAHLSWALCASLAMPPVSGTVNIPMLLPIGVIMPECDRSFAPETYQSLCGFKGKDCPTGGKCIADEESVRRALGVPNLGHCECSDGQNQTSCASSTSDSCECRPWTGGTCNGIKCYAIRGETECKWAPYYKGAVILSTWQCVCKPGFCGVPFTVEDGQAQLKIGGGKCVPCAASVVDDRGKQCSHAQWSAAATPRLAGSAEMELLACAGLAALAAAAAVGVVRGGMRATRSGSVQPLLAPGELQ</sequence>
<proteinExistence type="predicted"/>
<feature type="signal peptide" evidence="1">
    <location>
        <begin position="1"/>
        <end position="23"/>
    </location>
</feature>